<sequence length="219" mass="25156">MLNANTLRIEMNISPELLRTTYDYSTYRALIDGLLEEGKTTGANQSESYISYALMNQKRMRKWEKIGKINLELKERVMDVDKPMTWLVITEGWCGDAAQILPFVAKLAEENPMINMQLVLRDEHPELMDMFLTNGGRSIPIIIGLSEKMEVLGHWGPRPEPIQREFLENKISGAKTGKEFSEYMHLWYAKDKGVSFQSEFLAILDVWIQKLQSLPVQAG</sequence>
<accession>A0A150XAA4</accession>
<dbReference type="EMBL" id="LRPC01000012">
    <property type="protein sequence ID" value="KYG75651.1"/>
    <property type="molecule type" value="Genomic_DNA"/>
</dbReference>
<dbReference type="AlphaFoldDB" id="A0A150XAA4"/>
<reference evidence="1 2" key="1">
    <citation type="submission" date="2016-01" db="EMBL/GenBank/DDBJ databases">
        <title>Genome sequencing of Roseivirga spongicola UST030701-084.</title>
        <authorList>
            <person name="Selvaratnam C."/>
            <person name="Thevarajoo S."/>
            <person name="Goh K.M."/>
            <person name="Ee R."/>
            <person name="Chan K.-G."/>
            <person name="Chong C.S."/>
        </authorList>
    </citation>
    <scope>NUCLEOTIDE SEQUENCE [LARGE SCALE GENOMIC DNA]</scope>
    <source>
        <strain evidence="1 2">UST030701-084</strain>
    </source>
</reference>
<dbReference type="SUPFAM" id="SSF52833">
    <property type="entry name" value="Thioredoxin-like"/>
    <property type="match status" value="1"/>
</dbReference>
<evidence type="ECO:0008006" key="3">
    <source>
        <dbReference type="Google" id="ProtNLM"/>
    </source>
</evidence>
<evidence type="ECO:0000313" key="2">
    <source>
        <dbReference type="Proteomes" id="UP000075606"/>
    </source>
</evidence>
<proteinExistence type="predicted"/>
<name>A0A150XAA4_9BACT</name>
<dbReference type="InterPro" id="IPR036249">
    <property type="entry name" value="Thioredoxin-like_sf"/>
</dbReference>
<organism evidence="1 2">
    <name type="scientific">Roseivirga spongicola</name>
    <dbReference type="NCBI Taxonomy" id="333140"/>
    <lineage>
        <taxon>Bacteria</taxon>
        <taxon>Pseudomonadati</taxon>
        <taxon>Bacteroidota</taxon>
        <taxon>Cytophagia</taxon>
        <taxon>Cytophagales</taxon>
        <taxon>Roseivirgaceae</taxon>
        <taxon>Roseivirga</taxon>
    </lineage>
</organism>
<gene>
    <name evidence="1" type="ORF">AWW68_07395</name>
</gene>
<comment type="caution">
    <text evidence="1">The sequence shown here is derived from an EMBL/GenBank/DDBJ whole genome shotgun (WGS) entry which is preliminary data.</text>
</comment>
<evidence type="ECO:0000313" key="1">
    <source>
        <dbReference type="EMBL" id="KYG75651.1"/>
    </source>
</evidence>
<dbReference type="STRING" id="333140.AWW68_07395"/>
<dbReference type="Gene3D" id="3.40.30.10">
    <property type="entry name" value="Glutaredoxin"/>
    <property type="match status" value="1"/>
</dbReference>
<keyword evidence="2" id="KW-1185">Reference proteome</keyword>
<protein>
    <recommendedName>
        <fullName evidence="3">Thioredoxin</fullName>
    </recommendedName>
</protein>
<dbReference type="Proteomes" id="UP000075606">
    <property type="component" value="Unassembled WGS sequence"/>
</dbReference>
<dbReference type="Pfam" id="PF14595">
    <property type="entry name" value="Thioredoxin_9"/>
    <property type="match status" value="1"/>
</dbReference>